<evidence type="ECO:0000313" key="11">
    <source>
        <dbReference type="Proteomes" id="UP000291106"/>
    </source>
</evidence>
<reference evidence="10 11" key="1">
    <citation type="submission" date="2019-02" db="EMBL/GenBank/DDBJ databases">
        <title>Shewanella sp. D4-2 isolated from Dokdo Island.</title>
        <authorList>
            <person name="Baek K."/>
        </authorList>
    </citation>
    <scope>NUCLEOTIDE SEQUENCE [LARGE SCALE GENOMIC DNA]</scope>
    <source>
        <strain evidence="10 11">D4-2</strain>
    </source>
</reference>
<evidence type="ECO:0000313" key="10">
    <source>
        <dbReference type="EMBL" id="QBF84212.1"/>
    </source>
</evidence>
<dbReference type="GO" id="GO:0005524">
    <property type="term" value="F:ATP binding"/>
    <property type="evidence" value="ECO:0007669"/>
    <property type="project" value="UniProtKB-UniRule"/>
</dbReference>
<organism evidence="10 11">
    <name type="scientific">Shewanella maritima</name>
    <dbReference type="NCBI Taxonomy" id="2520507"/>
    <lineage>
        <taxon>Bacteria</taxon>
        <taxon>Pseudomonadati</taxon>
        <taxon>Pseudomonadota</taxon>
        <taxon>Gammaproteobacteria</taxon>
        <taxon>Alteromonadales</taxon>
        <taxon>Shewanellaceae</taxon>
        <taxon>Shewanella</taxon>
    </lineage>
</organism>
<keyword evidence="4 8" id="KW-0819">tRNA processing</keyword>
<name>A0A411PL29_9GAMM</name>
<keyword evidence="3 8" id="KW-0436">Ligase</keyword>
<gene>
    <name evidence="8 10" type="primary">tilS</name>
    <name evidence="10" type="ORF">EXU30_17190</name>
</gene>
<dbReference type="SMART" id="SM00977">
    <property type="entry name" value="TilS_C"/>
    <property type="match status" value="1"/>
</dbReference>
<dbReference type="NCBIfam" id="TIGR02433">
    <property type="entry name" value="lysidine_TilS_C"/>
    <property type="match status" value="1"/>
</dbReference>
<feature type="binding site" evidence="8">
    <location>
        <begin position="66"/>
        <end position="71"/>
    </location>
    <ligand>
        <name>ATP</name>
        <dbReference type="ChEBI" id="CHEBI:30616"/>
    </ligand>
</feature>
<dbReference type="InterPro" id="IPR011063">
    <property type="entry name" value="TilS/TtcA_N"/>
</dbReference>
<dbReference type="Pfam" id="PF01171">
    <property type="entry name" value="ATP_bind_3"/>
    <property type="match status" value="1"/>
</dbReference>
<dbReference type="HAMAP" id="MF_01161">
    <property type="entry name" value="tRNA_Ile_lys_synt"/>
    <property type="match status" value="1"/>
</dbReference>
<sequence length="550" mass="60137">MTMTTGKETATKGEALVTQLVSEIAQLCQQTGLLDNAGESSCSGQTSSPEQECSAGLGNKLVLAYSGGLDSQVLCYVLAKFKFIYPVPIKLVHVHHGLSPNADTWAAHCLAKAQHYQLDIAIEQVTITKAPRQSLEALARSARYQAINKHLNVGDVLLTAHHQDDQLETLLLALKRGQGPKGLAAMGKLQPLAISAGNEAVEALQAPDTARACIWHARPMLDVSRDDIEQIAQTFAITHIEDESNSDDKFDRNFLRNQVIPLLKARWPSIAVTASRSASLCAEQQQMIENEAKLRLNHMLSNQSGNVQQSLEDTLFGNQGLSLELLFAKTPQWQAAILRQFIQAKQLNTGAELPSKLVLSQVLTQLAQAKQDANIEIQCGNAVIKRFNHCAYLVSNDVLNWQAQGELANAIAGHLSSLCDPATVSGVTYASDNVAVNATNEVAGESHYQLSIATAGTRLRLPKNGENVEVSFGAASGKLKCQPAFVHSYRNKPRELKKLWQECQVPPWRRNQLPIVFYGNDLVAVMGLWVDKRFCALDEELGIVIELLDK</sequence>
<keyword evidence="11" id="KW-1185">Reference proteome</keyword>
<evidence type="ECO:0000256" key="4">
    <source>
        <dbReference type="ARBA" id="ARBA00022694"/>
    </source>
</evidence>
<accession>A0A411PL29</accession>
<comment type="catalytic activity">
    <reaction evidence="7 8">
        <text>cytidine(34) in tRNA(Ile2) + L-lysine + ATP = lysidine(34) in tRNA(Ile2) + AMP + diphosphate + H(+)</text>
        <dbReference type="Rhea" id="RHEA:43744"/>
        <dbReference type="Rhea" id="RHEA-COMP:10625"/>
        <dbReference type="Rhea" id="RHEA-COMP:10670"/>
        <dbReference type="ChEBI" id="CHEBI:15378"/>
        <dbReference type="ChEBI" id="CHEBI:30616"/>
        <dbReference type="ChEBI" id="CHEBI:32551"/>
        <dbReference type="ChEBI" id="CHEBI:33019"/>
        <dbReference type="ChEBI" id="CHEBI:82748"/>
        <dbReference type="ChEBI" id="CHEBI:83665"/>
        <dbReference type="ChEBI" id="CHEBI:456215"/>
        <dbReference type="EC" id="6.3.4.19"/>
    </reaction>
</comment>
<dbReference type="Pfam" id="PF11734">
    <property type="entry name" value="TilS_C"/>
    <property type="match status" value="1"/>
</dbReference>
<dbReference type="OrthoDB" id="9807403at2"/>
<comment type="function">
    <text evidence="8">Ligates lysine onto the cytidine present at position 34 of the AUA codon-specific tRNA(Ile) that contains the anticodon CAU, in an ATP-dependent manner. Cytidine is converted to lysidine, thus changing the amino acid specificity of the tRNA from methionine to isoleucine.</text>
</comment>
<comment type="subcellular location">
    <subcellularLocation>
        <location evidence="1 8">Cytoplasm</location>
    </subcellularLocation>
</comment>
<dbReference type="SUPFAM" id="SSF82829">
    <property type="entry name" value="MesJ substrate recognition domain-like"/>
    <property type="match status" value="1"/>
</dbReference>
<dbReference type="GO" id="GO:0005737">
    <property type="term" value="C:cytoplasm"/>
    <property type="evidence" value="ECO:0007669"/>
    <property type="project" value="UniProtKB-SubCell"/>
</dbReference>
<proteinExistence type="inferred from homology"/>
<evidence type="ECO:0000256" key="1">
    <source>
        <dbReference type="ARBA" id="ARBA00004496"/>
    </source>
</evidence>
<dbReference type="PANTHER" id="PTHR43033:SF1">
    <property type="entry name" value="TRNA(ILE)-LYSIDINE SYNTHASE-RELATED"/>
    <property type="match status" value="1"/>
</dbReference>
<keyword evidence="2 8" id="KW-0963">Cytoplasm</keyword>
<evidence type="ECO:0000256" key="2">
    <source>
        <dbReference type="ARBA" id="ARBA00022490"/>
    </source>
</evidence>
<dbReference type="Pfam" id="PF09179">
    <property type="entry name" value="TilS"/>
    <property type="match status" value="1"/>
</dbReference>
<evidence type="ECO:0000256" key="7">
    <source>
        <dbReference type="ARBA" id="ARBA00048539"/>
    </source>
</evidence>
<dbReference type="Gene3D" id="3.40.50.620">
    <property type="entry name" value="HUPs"/>
    <property type="match status" value="1"/>
</dbReference>
<dbReference type="EMBL" id="CP036200">
    <property type="protein sequence ID" value="QBF84212.1"/>
    <property type="molecule type" value="Genomic_DNA"/>
</dbReference>
<dbReference type="AlphaFoldDB" id="A0A411PL29"/>
<dbReference type="InterPro" id="IPR012795">
    <property type="entry name" value="tRNA_Ile_lys_synt_N"/>
</dbReference>
<protein>
    <recommendedName>
        <fullName evidence="8">tRNA(Ile)-lysidine synthase</fullName>
        <ecNumber evidence="8">6.3.4.19</ecNumber>
    </recommendedName>
    <alternativeName>
        <fullName evidence="8">tRNA(Ile)-2-lysyl-cytidine synthase</fullName>
    </alternativeName>
    <alternativeName>
        <fullName evidence="8">tRNA(Ile)-lysidine synthetase</fullName>
    </alternativeName>
</protein>
<dbReference type="SUPFAM" id="SSF52402">
    <property type="entry name" value="Adenine nucleotide alpha hydrolases-like"/>
    <property type="match status" value="1"/>
</dbReference>
<comment type="similarity">
    <text evidence="8">Belongs to the tRNA(Ile)-lysidine synthase family.</text>
</comment>
<dbReference type="KEGG" id="smai:EXU30_17190"/>
<keyword evidence="5 8" id="KW-0547">Nucleotide-binding</keyword>
<dbReference type="NCBIfam" id="TIGR02432">
    <property type="entry name" value="lysidine_TilS_N"/>
    <property type="match status" value="1"/>
</dbReference>
<dbReference type="InterPro" id="IPR015262">
    <property type="entry name" value="tRNA_Ile_lys_synt_subst-bd"/>
</dbReference>
<evidence type="ECO:0000256" key="3">
    <source>
        <dbReference type="ARBA" id="ARBA00022598"/>
    </source>
</evidence>
<keyword evidence="6 8" id="KW-0067">ATP-binding</keyword>
<evidence type="ECO:0000256" key="5">
    <source>
        <dbReference type="ARBA" id="ARBA00022741"/>
    </source>
</evidence>
<dbReference type="InterPro" id="IPR012796">
    <property type="entry name" value="Lysidine-tRNA-synth_C"/>
</dbReference>
<comment type="domain">
    <text evidence="8">The N-terminal region contains the highly conserved SGGXDS motif, predicted to be a P-loop motif involved in ATP binding.</text>
</comment>
<dbReference type="PANTHER" id="PTHR43033">
    <property type="entry name" value="TRNA(ILE)-LYSIDINE SYNTHASE-RELATED"/>
    <property type="match status" value="1"/>
</dbReference>
<dbReference type="CDD" id="cd01992">
    <property type="entry name" value="TilS_N"/>
    <property type="match status" value="1"/>
</dbReference>
<dbReference type="InterPro" id="IPR012094">
    <property type="entry name" value="tRNA_Ile_lys_synt"/>
</dbReference>
<dbReference type="SUPFAM" id="SSF56037">
    <property type="entry name" value="PheT/TilS domain"/>
    <property type="match status" value="1"/>
</dbReference>
<dbReference type="Gene3D" id="1.20.59.20">
    <property type="match status" value="1"/>
</dbReference>
<evidence type="ECO:0000256" key="8">
    <source>
        <dbReference type="HAMAP-Rule" id="MF_01161"/>
    </source>
</evidence>
<evidence type="ECO:0000259" key="9">
    <source>
        <dbReference type="SMART" id="SM00977"/>
    </source>
</evidence>
<dbReference type="GO" id="GO:0006400">
    <property type="term" value="P:tRNA modification"/>
    <property type="evidence" value="ECO:0007669"/>
    <property type="project" value="UniProtKB-UniRule"/>
</dbReference>
<dbReference type="EC" id="6.3.4.19" evidence="8"/>
<dbReference type="Proteomes" id="UP000291106">
    <property type="component" value="Chromosome"/>
</dbReference>
<feature type="domain" description="Lysidine-tRNA(Ile) synthetase C-terminal" evidence="9">
    <location>
        <begin position="468"/>
        <end position="547"/>
    </location>
</feature>
<dbReference type="InterPro" id="IPR014729">
    <property type="entry name" value="Rossmann-like_a/b/a_fold"/>
</dbReference>
<dbReference type="GO" id="GO:0032267">
    <property type="term" value="F:tRNA(Ile)-lysidine synthase activity"/>
    <property type="evidence" value="ECO:0007669"/>
    <property type="project" value="UniProtKB-EC"/>
</dbReference>
<evidence type="ECO:0000256" key="6">
    <source>
        <dbReference type="ARBA" id="ARBA00022840"/>
    </source>
</evidence>